<evidence type="ECO:0000256" key="2">
    <source>
        <dbReference type="ARBA" id="ARBA00022737"/>
    </source>
</evidence>
<feature type="domain" description="Helicase C-terminal" evidence="12">
    <location>
        <begin position="693"/>
        <end position="845"/>
    </location>
</feature>
<feature type="compositionally biased region" description="Low complexity" evidence="9">
    <location>
        <begin position="1701"/>
        <end position="1711"/>
    </location>
</feature>
<dbReference type="PROSITE" id="PS51194">
    <property type="entry name" value="HELICASE_CTER"/>
    <property type="match status" value="1"/>
</dbReference>
<dbReference type="InterPro" id="IPR000330">
    <property type="entry name" value="SNF2_N"/>
</dbReference>
<feature type="region of interest" description="Disordered" evidence="9">
    <location>
        <begin position="1"/>
        <end position="153"/>
    </location>
</feature>
<dbReference type="InterPro" id="IPR038718">
    <property type="entry name" value="SNF2-like_sf"/>
</dbReference>
<dbReference type="InterPro" id="IPR016197">
    <property type="entry name" value="Chromo-like_dom_sf"/>
</dbReference>
<evidence type="ECO:0008006" key="15">
    <source>
        <dbReference type="Google" id="ProtNLM"/>
    </source>
</evidence>
<dbReference type="EMBL" id="LT551507">
    <property type="protein sequence ID" value="SAL97008.1"/>
    <property type="molecule type" value="Genomic_DNA"/>
</dbReference>
<keyword evidence="5" id="KW-0067">ATP-binding</keyword>
<evidence type="ECO:0000256" key="9">
    <source>
        <dbReference type="SAM" id="MobiDB-lite"/>
    </source>
</evidence>
<feature type="region of interest" description="Disordered" evidence="9">
    <location>
        <begin position="985"/>
        <end position="1008"/>
    </location>
</feature>
<evidence type="ECO:0000256" key="4">
    <source>
        <dbReference type="ARBA" id="ARBA00022801"/>
    </source>
</evidence>
<feature type="region of interest" description="Disordered" evidence="9">
    <location>
        <begin position="1560"/>
        <end position="1720"/>
    </location>
</feature>
<gene>
    <name evidence="13" type="primary">ABSGL_02466.1 scaffold 3452</name>
</gene>
<dbReference type="InterPro" id="IPR014001">
    <property type="entry name" value="Helicase_ATP-bd"/>
</dbReference>
<feature type="region of interest" description="Disordered" evidence="9">
    <location>
        <begin position="1288"/>
        <end position="1314"/>
    </location>
</feature>
<dbReference type="Proteomes" id="UP000078561">
    <property type="component" value="Unassembled WGS sequence"/>
</dbReference>
<dbReference type="Gene3D" id="3.40.50.10810">
    <property type="entry name" value="Tandem AAA-ATPase domain"/>
    <property type="match status" value="2"/>
</dbReference>
<feature type="compositionally biased region" description="Acidic residues" evidence="9">
    <location>
        <begin position="112"/>
        <end position="123"/>
    </location>
</feature>
<name>A0A163LVB3_ABSGL</name>
<keyword evidence="14" id="KW-1185">Reference proteome</keyword>
<evidence type="ECO:0000256" key="7">
    <source>
        <dbReference type="ARBA" id="ARBA00023163"/>
    </source>
</evidence>
<keyword evidence="8" id="KW-0539">Nucleus</keyword>
<dbReference type="InterPro" id="IPR000953">
    <property type="entry name" value="Chromo/chromo_shadow_dom"/>
</dbReference>
<feature type="compositionally biased region" description="Acidic residues" evidence="9">
    <location>
        <begin position="71"/>
        <end position="80"/>
    </location>
</feature>
<comment type="subcellular location">
    <subcellularLocation>
        <location evidence="1">Nucleus</location>
    </subcellularLocation>
</comment>
<keyword evidence="3" id="KW-0547">Nucleotide-binding</keyword>
<feature type="compositionally biased region" description="Basic and acidic residues" evidence="9">
    <location>
        <begin position="1288"/>
        <end position="1305"/>
    </location>
</feature>
<sequence>MDYSSGASPSSTPSSPSTASTSSSHGKMASSISMRTLTNRYTNADPATASSQPYRPQRTARAKPNVTYLDYMDDEDDDAALSDSLDNGTEDDDEDSNSSENDDMEQDHQDGYGEDASDSDFDDIQPPSKKTSRKHTTPSTSSAQKKSTEYQPPVFIPMGTKVFEKILRFRHNEDTGKDELLVKYKASHPQHTSYHRAEWTTVEQVEGEHLGKHRVKKFLHKWHQDGQVGEDFSEYLKVDRIIDEGELADPITGQSKIYYLVKWNGLFYDASTWESEDQMQSIDANKIQEFHARRQIPQEKLANSPNRPPVSHFAKYDASPKYRYGNELRSYQLEGLNWLRFCYYNYRSCILADEMGLGKTVQSVAFLNDIYHNIGIRGPFLIVAPLSTIPHWERAFKAWTDLNVIDFRGNALSRNLLIETEFYYKDMQGKNIPHRYKFDALITTYEMAIASASQLRGVPWKCAVFDEAHRLKNKASLSLDFYGHPFNTLSQPLSNPKSVKSSRCSTWIKSFYLLVRMHHGGDDLDRSPFSLFFSVGTPLQNNLDELYSLLSFMQPDVFNDEKLFFAEYGSLHTAAEVEKLQALLKPIMLRRFKEDVEKSIPVKEETVIEVELTNPQKKWYRAILEKNFSFLKKGSKTNKEMPHLRNIMMQLRKCCIHPYLLEGAEEVIVSDSHATSYQDQFNCLVQSSGKLVLIDKLLKKLIKGNHKVLIFSQFTSCLDILSDYLRGRNYAHERIDGSVPGEQRQASIDRFSTLPIEQSFVFLLCTRAGGVGINLTAADTCIIFDSDWNPQNDLQAQARCHRIGQTKPVQIYRLICRNTYEKDMFDRAGMKLGLDKAVMQRSNMQADGTNGTGSSKSELNKKEIEDLLKKGAYGAMLDDESSTKFCEEDIDQILERRTTVIRHEGNEKGSVFSKATFSASSSTGAEAVELDDPDFWEKWATQANIDTTEIPDENDLIVFEPRRRKQVQRFGTLDEDEDDALSFTNDAVDSDAAYEDEGERNQKRDQPRPWTLSEKTKFERKLMIFGYGAWDQMATFFSRRSGKDLKAVTRALMRQVLPQVNQNSEEDRKLIEDIEDILETDNLDEWVEGGDGNLVMPYHGASKKQIAEYKTFLIQAPSDYIEHIERKGRNLLLRIQMLYLVRDRIVPSDWEEAKVLPIPKVTGNPPADWWGDNEDRDLLLGICKHGYQQYLTMRNDPEFSFYGKKFDDSKDGALEDDDTAPVATATTNALPKSEDIMDVATDGQVHIWPSKADIGMRLRRIIAAFLREEASNLRQRKILEKAQLKEGDKLERQRQRETKLAERQRSRGTGAVHRWHKRNKADFLRTVLSFGVETVPGNPDIQWDRFRELSGLENRSDSVLNAYYQRFVAACEEIMKQQKPTASAATTADSPANQPVSGNNETPIMSRESSLEPSSTTAQEGREESTEQDDAELDLVPYDKARRSLKRIAQMKRLRESVMVHPDFEANLMNARKTSGLPSWWKVYDHDRALLEGICKHGYSRSDLMLSDAELPFYHIKQQIMQDVSDPLSDEGKAQVKTQLAWPKDIVIARRIESLCELVLKPRPPPKRPASSRKRPHDGNGPRGKRSHTSTALPKHYKLTMNGPVRPSTTSHGYVSSSENGDDDGGALGGDDYDSGEDTDDILQEATKRMQHRISGPSNAKKASSRGLTKPSKSQPRKGSPSSHRMDWHHYHNGASTNPYSATASLPSSSSTDDDEMQLG</sequence>
<evidence type="ECO:0000259" key="11">
    <source>
        <dbReference type="PROSITE" id="PS51192"/>
    </source>
</evidence>
<dbReference type="Pfam" id="PF00271">
    <property type="entry name" value="Helicase_C"/>
    <property type="match status" value="1"/>
</dbReference>
<dbReference type="InterPro" id="IPR001005">
    <property type="entry name" value="SANT/Myb"/>
</dbReference>
<evidence type="ECO:0000259" key="12">
    <source>
        <dbReference type="PROSITE" id="PS51194"/>
    </source>
</evidence>
<dbReference type="GO" id="GO:0016787">
    <property type="term" value="F:hydrolase activity"/>
    <property type="evidence" value="ECO:0007669"/>
    <property type="project" value="UniProtKB-KW"/>
</dbReference>
<dbReference type="SMART" id="SM00487">
    <property type="entry name" value="DEXDc"/>
    <property type="match status" value="1"/>
</dbReference>
<reference evidence="13" key="1">
    <citation type="submission" date="2016-04" db="EMBL/GenBank/DDBJ databases">
        <authorList>
            <person name="Evans L.H."/>
            <person name="Alamgir A."/>
            <person name="Owens N."/>
            <person name="Weber N.D."/>
            <person name="Virtaneva K."/>
            <person name="Barbian K."/>
            <person name="Babar A."/>
            <person name="Rosenke K."/>
        </authorList>
    </citation>
    <scope>NUCLEOTIDE SEQUENCE [LARGE SCALE GENOMIC DNA]</scope>
    <source>
        <strain evidence="13">CBS 101.48</strain>
    </source>
</reference>
<feature type="compositionally biased region" description="Low complexity" evidence="9">
    <location>
        <begin position="1381"/>
        <end position="1392"/>
    </location>
</feature>
<dbReference type="CDD" id="cd00167">
    <property type="entry name" value="SANT"/>
    <property type="match status" value="1"/>
</dbReference>
<organism evidence="13">
    <name type="scientific">Absidia glauca</name>
    <name type="common">Pin mould</name>
    <dbReference type="NCBI Taxonomy" id="4829"/>
    <lineage>
        <taxon>Eukaryota</taxon>
        <taxon>Fungi</taxon>
        <taxon>Fungi incertae sedis</taxon>
        <taxon>Mucoromycota</taxon>
        <taxon>Mucoromycotina</taxon>
        <taxon>Mucoromycetes</taxon>
        <taxon>Mucorales</taxon>
        <taxon>Cunninghamellaceae</taxon>
        <taxon>Absidia</taxon>
    </lineage>
</organism>
<dbReference type="Pfam" id="PF00385">
    <property type="entry name" value="Chromo"/>
    <property type="match status" value="1"/>
</dbReference>
<feature type="compositionally biased region" description="Acidic residues" evidence="9">
    <location>
        <begin position="988"/>
        <end position="998"/>
    </location>
</feature>
<dbReference type="PANTHER" id="PTHR45623:SF11">
    <property type="entry name" value="KISMET, ISOFORM C"/>
    <property type="match status" value="1"/>
</dbReference>
<dbReference type="InterPro" id="IPR023779">
    <property type="entry name" value="Chromodomain_CS"/>
</dbReference>
<dbReference type="PANTHER" id="PTHR45623">
    <property type="entry name" value="CHROMODOMAIN-HELICASE-DNA-BINDING PROTEIN 3-RELATED-RELATED"/>
    <property type="match status" value="1"/>
</dbReference>
<dbReference type="SUPFAM" id="SSF52540">
    <property type="entry name" value="P-loop containing nucleoside triphosphate hydrolases"/>
    <property type="match status" value="2"/>
</dbReference>
<dbReference type="Gene3D" id="3.40.50.300">
    <property type="entry name" value="P-loop containing nucleotide triphosphate hydrolases"/>
    <property type="match status" value="1"/>
</dbReference>
<evidence type="ECO:0000259" key="10">
    <source>
        <dbReference type="PROSITE" id="PS50013"/>
    </source>
</evidence>
<dbReference type="CDD" id="cd18659">
    <property type="entry name" value="CD2_tandem"/>
    <property type="match status" value="1"/>
</dbReference>
<feature type="compositionally biased region" description="Polar residues" evidence="9">
    <location>
        <begin position="1607"/>
        <end position="1619"/>
    </location>
</feature>
<feature type="compositionally biased region" description="Polar residues" evidence="9">
    <location>
        <begin position="30"/>
        <end position="42"/>
    </location>
</feature>
<feature type="domain" description="Chromo" evidence="10">
    <location>
        <begin position="236"/>
        <end position="302"/>
    </location>
</feature>
<dbReference type="InterPro" id="IPR056342">
    <property type="entry name" value="HTH_CHD6-9"/>
</dbReference>
<dbReference type="Pfam" id="PF23078">
    <property type="entry name" value="HTH_CHD6-9"/>
    <property type="match status" value="1"/>
</dbReference>
<dbReference type="OMA" id="KWHQDGQ"/>
<dbReference type="InterPro" id="IPR023780">
    <property type="entry name" value="Chromo_domain"/>
</dbReference>
<accession>A0A163LVB3</accession>
<dbReference type="GO" id="GO:0005634">
    <property type="term" value="C:nucleus"/>
    <property type="evidence" value="ECO:0007669"/>
    <property type="project" value="UniProtKB-SubCell"/>
</dbReference>
<keyword evidence="6" id="KW-0805">Transcription regulation</keyword>
<dbReference type="InterPro" id="IPR049730">
    <property type="entry name" value="SNF2/RAD54-like_C"/>
</dbReference>
<evidence type="ECO:0000313" key="13">
    <source>
        <dbReference type="EMBL" id="SAL97008.1"/>
    </source>
</evidence>
<evidence type="ECO:0000313" key="14">
    <source>
        <dbReference type="Proteomes" id="UP000078561"/>
    </source>
</evidence>
<dbReference type="Pfam" id="PF00176">
    <property type="entry name" value="SNF2-rel_dom"/>
    <property type="match status" value="2"/>
</dbReference>
<feature type="compositionally biased region" description="Low complexity" evidence="9">
    <location>
        <begin position="1"/>
        <end position="24"/>
    </location>
</feature>
<dbReference type="PROSITE" id="PS50013">
    <property type="entry name" value="CHROMO_2"/>
    <property type="match status" value="1"/>
</dbReference>
<dbReference type="InterPro" id="IPR001650">
    <property type="entry name" value="Helicase_C-like"/>
</dbReference>
<feature type="compositionally biased region" description="Acidic residues" evidence="9">
    <location>
        <begin position="88"/>
        <end position="105"/>
    </location>
</feature>
<dbReference type="SMART" id="SM00298">
    <property type="entry name" value="CHROMO"/>
    <property type="match status" value="2"/>
</dbReference>
<dbReference type="PROSITE" id="PS00598">
    <property type="entry name" value="CHROMO_1"/>
    <property type="match status" value="1"/>
</dbReference>
<feature type="compositionally biased region" description="Acidic residues" evidence="9">
    <location>
        <begin position="1620"/>
        <end position="1643"/>
    </location>
</feature>
<dbReference type="CDD" id="cd18793">
    <property type="entry name" value="SF2_C_SNF"/>
    <property type="match status" value="1"/>
</dbReference>
<keyword evidence="7" id="KW-0804">Transcription</keyword>
<dbReference type="GO" id="GO:0005524">
    <property type="term" value="F:ATP binding"/>
    <property type="evidence" value="ECO:0007669"/>
    <property type="project" value="UniProtKB-KW"/>
</dbReference>
<feature type="compositionally biased region" description="Basic residues" evidence="9">
    <location>
        <begin position="1564"/>
        <end position="1576"/>
    </location>
</feature>
<feature type="region of interest" description="Disordered" evidence="9">
    <location>
        <begin position="1381"/>
        <end position="1435"/>
    </location>
</feature>
<dbReference type="PROSITE" id="PS51192">
    <property type="entry name" value="HELICASE_ATP_BIND_1"/>
    <property type="match status" value="1"/>
</dbReference>
<dbReference type="InParanoid" id="A0A163LVB3"/>
<evidence type="ECO:0000256" key="6">
    <source>
        <dbReference type="ARBA" id="ARBA00023015"/>
    </source>
</evidence>
<dbReference type="GO" id="GO:0008094">
    <property type="term" value="F:ATP-dependent activity, acting on DNA"/>
    <property type="evidence" value="ECO:0007669"/>
    <property type="project" value="UniProtKB-ARBA"/>
</dbReference>
<evidence type="ECO:0000256" key="3">
    <source>
        <dbReference type="ARBA" id="ARBA00022741"/>
    </source>
</evidence>
<evidence type="ECO:0000256" key="1">
    <source>
        <dbReference type="ARBA" id="ARBA00004123"/>
    </source>
</evidence>
<dbReference type="Gene3D" id="2.40.50.40">
    <property type="match status" value="1"/>
</dbReference>
<dbReference type="OrthoDB" id="5857104at2759"/>
<keyword evidence="4" id="KW-0378">Hydrolase</keyword>
<dbReference type="SUPFAM" id="SSF54160">
    <property type="entry name" value="Chromo domain-like"/>
    <property type="match status" value="1"/>
</dbReference>
<proteinExistence type="predicted"/>
<dbReference type="SMART" id="SM00490">
    <property type="entry name" value="HELICc"/>
    <property type="match status" value="1"/>
</dbReference>
<evidence type="ECO:0000256" key="5">
    <source>
        <dbReference type="ARBA" id="ARBA00022840"/>
    </source>
</evidence>
<protein>
    <recommendedName>
        <fullName evidence="15">DNA helicase</fullName>
    </recommendedName>
</protein>
<dbReference type="InterPro" id="IPR027417">
    <property type="entry name" value="P-loop_NTPase"/>
</dbReference>
<evidence type="ECO:0000256" key="8">
    <source>
        <dbReference type="ARBA" id="ARBA00023242"/>
    </source>
</evidence>
<feature type="domain" description="Helicase ATP-binding" evidence="11">
    <location>
        <begin position="340"/>
        <end position="556"/>
    </location>
</feature>
<dbReference type="Gene3D" id="1.10.10.60">
    <property type="entry name" value="Homeodomain-like"/>
    <property type="match status" value="2"/>
</dbReference>
<dbReference type="STRING" id="4829.A0A163LVB3"/>
<keyword evidence="2" id="KW-0677">Repeat</keyword>
<feature type="compositionally biased region" description="Polar residues" evidence="9">
    <location>
        <begin position="1393"/>
        <end position="1419"/>
    </location>
</feature>